<dbReference type="SUPFAM" id="SSF52058">
    <property type="entry name" value="L domain-like"/>
    <property type="match status" value="1"/>
</dbReference>
<evidence type="ECO:0000256" key="1">
    <source>
        <dbReference type="SAM" id="MobiDB-lite"/>
    </source>
</evidence>
<feature type="domain" description="F-box/LRR-repeat protein 15/At3g58940/PEG3-like LRR" evidence="3">
    <location>
        <begin position="123"/>
        <end position="362"/>
    </location>
</feature>
<dbReference type="OrthoDB" id="584579at2759"/>
<organism evidence="4">
    <name type="scientific">Setaria italica</name>
    <name type="common">Foxtail millet</name>
    <name type="synonym">Panicum italicum</name>
    <dbReference type="NCBI Taxonomy" id="4555"/>
    <lineage>
        <taxon>Eukaryota</taxon>
        <taxon>Viridiplantae</taxon>
        <taxon>Streptophyta</taxon>
        <taxon>Embryophyta</taxon>
        <taxon>Tracheophyta</taxon>
        <taxon>Spermatophyta</taxon>
        <taxon>Magnoliopsida</taxon>
        <taxon>Liliopsida</taxon>
        <taxon>Poales</taxon>
        <taxon>Poaceae</taxon>
        <taxon>PACMAD clade</taxon>
        <taxon>Panicoideae</taxon>
        <taxon>Panicodae</taxon>
        <taxon>Paniceae</taxon>
        <taxon>Cenchrinae</taxon>
        <taxon>Setaria</taxon>
    </lineage>
</organism>
<reference evidence="4" key="1">
    <citation type="journal article" date="2012" name="Nat. Biotechnol.">
        <title>Reference genome sequence of the model plant Setaria.</title>
        <authorList>
            <person name="Bennetzen J.L."/>
            <person name="Schmutz J."/>
            <person name="Wang H."/>
            <person name="Percifield R."/>
            <person name="Hawkins J."/>
            <person name="Pontaroli A.C."/>
            <person name="Estep M."/>
            <person name="Feng L."/>
            <person name="Vaughn J.N."/>
            <person name="Grimwood J."/>
            <person name="Jenkins J."/>
            <person name="Barry K."/>
            <person name="Lindquist E."/>
            <person name="Hellsten U."/>
            <person name="Deshpande S."/>
            <person name="Wang X."/>
            <person name="Wu X."/>
            <person name="Mitros T."/>
            <person name="Triplett J."/>
            <person name="Yang X."/>
            <person name="Ye C.Y."/>
            <person name="Mauro-Herrera M."/>
            <person name="Wang L."/>
            <person name="Li P."/>
            <person name="Sharma M."/>
            <person name="Sharma R."/>
            <person name="Ronald P.C."/>
            <person name="Panaud O."/>
            <person name="Kellogg E.A."/>
            <person name="Brutnell T.P."/>
            <person name="Doust A.N."/>
            <person name="Tuskan G.A."/>
            <person name="Rokhsar D."/>
            <person name="Devos K.M."/>
        </authorList>
    </citation>
    <scope>NUCLEOTIDE SEQUENCE [LARGE SCALE GENOMIC DNA]</scope>
    <source>
        <strain evidence="4">Yugu1</strain>
    </source>
</reference>
<dbReference type="InterPro" id="IPR006566">
    <property type="entry name" value="FBD"/>
</dbReference>
<protein>
    <submittedName>
        <fullName evidence="4">Uncharacterized protein</fullName>
    </submittedName>
</protein>
<dbReference type="PANTHER" id="PTHR32141:SF150">
    <property type="entry name" value="FBD DOMAIN-CONTAINING PROTEIN"/>
    <property type="match status" value="1"/>
</dbReference>
<dbReference type="Pfam" id="PF08387">
    <property type="entry name" value="FBD"/>
    <property type="match status" value="1"/>
</dbReference>
<dbReference type="PANTHER" id="PTHR32141">
    <property type="match status" value="1"/>
</dbReference>
<accession>A0A368RIQ9</accession>
<dbReference type="InterPro" id="IPR036047">
    <property type="entry name" value="F-box-like_dom_sf"/>
</dbReference>
<name>A0A368RIQ9_SETIT</name>
<proteinExistence type="predicted"/>
<evidence type="ECO:0000259" key="2">
    <source>
        <dbReference type="Pfam" id="PF08387"/>
    </source>
</evidence>
<dbReference type="InterPro" id="IPR055302">
    <property type="entry name" value="F-box_dom-containing"/>
</dbReference>
<dbReference type="AlphaFoldDB" id="A0A368RIQ9"/>
<feature type="region of interest" description="Disordered" evidence="1">
    <location>
        <begin position="1"/>
        <end position="36"/>
    </location>
</feature>
<dbReference type="EMBL" id="CM003533">
    <property type="protein sequence ID" value="RCV30031.1"/>
    <property type="molecule type" value="Genomic_DNA"/>
</dbReference>
<gene>
    <name evidence="4" type="ORF">SETIT_6G061200v2</name>
</gene>
<reference evidence="4" key="2">
    <citation type="submission" date="2015-07" db="EMBL/GenBank/DDBJ databases">
        <authorList>
            <person name="Noorani M."/>
        </authorList>
    </citation>
    <scope>NUCLEOTIDE SEQUENCE</scope>
    <source>
        <strain evidence="4">Yugu1</strain>
    </source>
</reference>
<dbReference type="SUPFAM" id="SSF81383">
    <property type="entry name" value="F-box domain"/>
    <property type="match status" value="1"/>
</dbReference>
<evidence type="ECO:0000313" key="4">
    <source>
        <dbReference type="EMBL" id="RCV30031.1"/>
    </source>
</evidence>
<dbReference type="Pfam" id="PF24758">
    <property type="entry name" value="LRR_At5g56370"/>
    <property type="match status" value="1"/>
</dbReference>
<evidence type="ECO:0000259" key="3">
    <source>
        <dbReference type="Pfam" id="PF24758"/>
    </source>
</evidence>
<feature type="domain" description="FBD" evidence="2">
    <location>
        <begin position="387"/>
        <end position="422"/>
    </location>
</feature>
<sequence>MDAVITRSKRQRLEEESRRQQQRPPPAPRGEEGDAQRLDLIRRLPDDVLGAVITLLPATDGARTQILSRRWRPLWRSAPLNLEAKNLAAAQAILGSHHGGPGRRFSLTCCSDRTDGYPVINDDMLRPPGLDGLQEFCLRLHFSFPIAVALKNGRRNPATAPLSVFRFSATLRVLTIICFDHGGLEFPAESAAACGTLGFPRLEQLTLSGVSISECTLHGILSRCLVLQSLLLQDNLGYRRLRISSSTLRSLGVSDLLSRERMLEEVIIEDAPLLASIITDGLTCVRGLKIRVIQAPKLKVLGYLGDRVNEPMLGSMIFKNMKLVSLPQAMRTVKILALKVASDNLDAVIDFLTWFPCVAKLHMLFSSGNSWKDVWGKSNNARDLVSLEHLKTLELISYRACTSEVGLIRFFLSNARVLESLKVLADRRVVCDVDWIPRQHKRLRRIGTAASQGVKICLEPEPIHQPSSYEPMNHVHNLALDDPFGI</sequence>
<dbReference type="InterPro" id="IPR055411">
    <property type="entry name" value="LRR_FXL15/At3g58940/PEG3-like"/>
</dbReference>